<name>X6P568_RETFI</name>
<accession>X6P568</accession>
<evidence type="ECO:0000313" key="2">
    <source>
        <dbReference type="Proteomes" id="UP000023152"/>
    </source>
</evidence>
<organism evidence="1 2">
    <name type="scientific">Reticulomyxa filosa</name>
    <dbReference type="NCBI Taxonomy" id="46433"/>
    <lineage>
        <taxon>Eukaryota</taxon>
        <taxon>Sar</taxon>
        <taxon>Rhizaria</taxon>
        <taxon>Retaria</taxon>
        <taxon>Foraminifera</taxon>
        <taxon>Monothalamids</taxon>
        <taxon>Reticulomyxidae</taxon>
        <taxon>Reticulomyxa</taxon>
    </lineage>
</organism>
<dbReference type="Proteomes" id="UP000023152">
    <property type="component" value="Unassembled WGS sequence"/>
</dbReference>
<dbReference type="InterPro" id="IPR029030">
    <property type="entry name" value="Caspase-like_dom_sf"/>
</dbReference>
<gene>
    <name evidence="1" type="ORF">RFI_03776</name>
</gene>
<comment type="caution">
    <text evidence="1">The sequence shown here is derived from an EMBL/GenBank/DDBJ whole genome shotgun (WGS) entry which is preliminary data.</text>
</comment>
<protein>
    <submittedName>
        <fullName evidence="1">Uncharacterized protein</fullName>
    </submittedName>
</protein>
<dbReference type="Gene3D" id="3.40.50.1460">
    <property type="match status" value="1"/>
</dbReference>
<dbReference type="OrthoDB" id="6116485at2759"/>
<sequence>MPFKAYVNDKSKVYMIILPELTMEHLQQQILQATQPTHVDDALIAIIGSDGRIIKTDENVIHAFKRDTVFFIAQFQSSFFVYMWHLFILKVILIFNTKKQIENISKADEVVEKKECEKQEILPFCKVNHPLILLTGAIKYEQQQQYLGHVKYDFHLLQTLFQSKFGYQTFNTYNPQDPKTEVLTLNDLNTFILQHCQNLVGDINRNNVAYDGLIFVWCGNGEFGENEDMLITSDNKNKYFKEIQNDFINKTDYFIGKPKIFIKIIYKIPEQTKLIKMNEIIQKTILYNRDTDLFTICTNISKKQTIEDSENSFTEIFCQVMENNINNSLEFILKQVINIVLFDQILKGEIVQTTPITYPEIYLIPNLSKQEIQNRNDEKDSKSEQVIIKKNNISDTLDFKKHWNRNWRKSNAEAAKIVEQMISDNKQGLIIVTYNTSKWKNKNDNFSSIVSLLNNEKEDIKEFGEYIVYVIKRKLIILKKKL</sequence>
<dbReference type="EMBL" id="ASPP01003480">
    <property type="protein sequence ID" value="ETO33331.1"/>
    <property type="molecule type" value="Genomic_DNA"/>
</dbReference>
<evidence type="ECO:0000313" key="1">
    <source>
        <dbReference type="EMBL" id="ETO33331.1"/>
    </source>
</evidence>
<dbReference type="SUPFAM" id="SSF52129">
    <property type="entry name" value="Caspase-like"/>
    <property type="match status" value="1"/>
</dbReference>
<keyword evidence="2" id="KW-1185">Reference proteome</keyword>
<dbReference type="AlphaFoldDB" id="X6P568"/>
<reference evidence="1 2" key="1">
    <citation type="journal article" date="2013" name="Curr. Biol.">
        <title>The Genome of the Foraminiferan Reticulomyxa filosa.</title>
        <authorList>
            <person name="Glockner G."/>
            <person name="Hulsmann N."/>
            <person name="Schleicher M."/>
            <person name="Noegel A.A."/>
            <person name="Eichinger L."/>
            <person name="Gallinger C."/>
            <person name="Pawlowski J."/>
            <person name="Sierra R."/>
            <person name="Euteneuer U."/>
            <person name="Pillet L."/>
            <person name="Moustafa A."/>
            <person name="Platzer M."/>
            <person name="Groth M."/>
            <person name="Szafranski K."/>
            <person name="Schliwa M."/>
        </authorList>
    </citation>
    <scope>NUCLEOTIDE SEQUENCE [LARGE SCALE GENOMIC DNA]</scope>
</reference>
<proteinExistence type="predicted"/>